<dbReference type="RefSeq" id="WP_377130979.1">
    <property type="nucleotide sequence ID" value="NZ_JBHSYQ010000006.1"/>
</dbReference>
<evidence type="ECO:0000259" key="2">
    <source>
        <dbReference type="Pfam" id="PF19078"/>
    </source>
</evidence>
<evidence type="ECO:0000313" key="3">
    <source>
        <dbReference type="EMBL" id="MFC6998483.1"/>
    </source>
</evidence>
<protein>
    <submittedName>
        <fullName evidence="3">Gliding motility-associated C-terminal domain-containing protein</fullName>
    </submittedName>
</protein>
<feature type="domain" description="Bacterial Ig-like" evidence="1">
    <location>
        <begin position="251"/>
        <end position="290"/>
    </location>
</feature>
<dbReference type="InterPro" id="IPR044048">
    <property type="entry name" value="Big_12"/>
</dbReference>
<sequence length="509" mass="53872">VSVSVGANTVIDRADNPNTASNVVSRMFDATRPAVALTTPAANSTNAPFTVTFTFSEPVSGFTVGEVTLTNASASDFTKVSGSVYTALITPAAQGEVTVSVPANVAQDGAGNQSTASAELNRIFDSIAPAGYGIAFVQTMVDFNNQTAVTLKVTGAEAGADYHYSITSAGGGTPVTGGAAAPGAAFDITGINVSDLGDGQLTVTFFQTDAATNRGADVTAQVMKYTRDIMAITPPATLRPAIRTTFAQLPLPTTVEVTYTDNSREFIPVTWAEGNYNGLVAGSYELSGTLTLSSGTTNLNNMVPKIAVEVQPNKAPTDIVLSKSAFKPNIGPDEAIGTFNTTDEDDPINGEPENQHMYELVSGTGSADNGLFVIDGNQLFLKSNRGLSGRTSFSIRVRTIDPYGNTFEKSFNLTKEGYSAERIKLVNAFTPNGDGVNDTWEVPELRFYNNVEVQVFDRSGVRLFHTTNPEQGWDGRNQHGQVVSGAYLYIIEVKDKGLVQKGTVTVLKK</sequence>
<organism evidence="3 4">
    <name type="scientific">Rufibacter roseus</name>
    <dbReference type="NCBI Taxonomy" id="1567108"/>
    <lineage>
        <taxon>Bacteria</taxon>
        <taxon>Pseudomonadati</taxon>
        <taxon>Bacteroidota</taxon>
        <taxon>Cytophagia</taxon>
        <taxon>Cytophagales</taxon>
        <taxon>Hymenobacteraceae</taxon>
        <taxon>Rufibacter</taxon>
    </lineage>
</organism>
<name>A0ABW2DQ21_9BACT</name>
<gene>
    <name evidence="3" type="ORF">ACFQHR_12670</name>
</gene>
<keyword evidence="4" id="KW-1185">Reference proteome</keyword>
<dbReference type="InterPro" id="IPR011081">
    <property type="entry name" value="Big_4"/>
</dbReference>
<dbReference type="NCBIfam" id="TIGR04131">
    <property type="entry name" value="Bac_Flav_CTERM"/>
    <property type="match status" value="1"/>
</dbReference>
<reference evidence="4" key="1">
    <citation type="journal article" date="2019" name="Int. J. Syst. Evol. Microbiol.">
        <title>The Global Catalogue of Microorganisms (GCM) 10K type strain sequencing project: providing services to taxonomists for standard genome sequencing and annotation.</title>
        <authorList>
            <consortium name="The Broad Institute Genomics Platform"/>
            <consortium name="The Broad Institute Genome Sequencing Center for Infectious Disease"/>
            <person name="Wu L."/>
            <person name="Ma J."/>
        </authorList>
    </citation>
    <scope>NUCLEOTIDE SEQUENCE [LARGE SCALE GENOMIC DNA]</scope>
    <source>
        <strain evidence="4">CGMCC 4.7393</strain>
    </source>
</reference>
<dbReference type="Pfam" id="PF19078">
    <property type="entry name" value="Big_12"/>
    <property type="match status" value="1"/>
</dbReference>
<accession>A0ABW2DQ21</accession>
<dbReference type="Pfam" id="PF13585">
    <property type="entry name" value="CHU_C"/>
    <property type="match status" value="1"/>
</dbReference>
<dbReference type="InterPro" id="IPR026341">
    <property type="entry name" value="T9SS_type_B"/>
</dbReference>
<proteinExistence type="predicted"/>
<feature type="domain" description="Bacterial Ig-like" evidence="2">
    <location>
        <begin position="29"/>
        <end position="119"/>
    </location>
</feature>
<dbReference type="PANTHER" id="PTHR34677">
    <property type="match status" value="1"/>
</dbReference>
<dbReference type="PANTHER" id="PTHR34677:SF3">
    <property type="entry name" value="BACTERIAL IG-LIKE DOMAIN-CONTAINING PROTEIN"/>
    <property type="match status" value="1"/>
</dbReference>
<feature type="non-terminal residue" evidence="3">
    <location>
        <position position="1"/>
    </location>
</feature>
<evidence type="ECO:0000313" key="4">
    <source>
        <dbReference type="Proteomes" id="UP001596405"/>
    </source>
</evidence>
<dbReference type="Proteomes" id="UP001596405">
    <property type="component" value="Unassembled WGS sequence"/>
</dbReference>
<evidence type="ECO:0000259" key="1">
    <source>
        <dbReference type="Pfam" id="PF07532"/>
    </source>
</evidence>
<comment type="caution">
    <text evidence="3">The sequence shown here is derived from an EMBL/GenBank/DDBJ whole genome shotgun (WGS) entry which is preliminary data.</text>
</comment>
<dbReference type="EMBL" id="JBHSYQ010000006">
    <property type="protein sequence ID" value="MFC6998483.1"/>
    <property type="molecule type" value="Genomic_DNA"/>
</dbReference>
<dbReference type="Pfam" id="PF07532">
    <property type="entry name" value="Big_4"/>
    <property type="match status" value="1"/>
</dbReference>